<comment type="similarity">
    <text evidence="1">Belongs to the glycosyltransferase 25 family.</text>
</comment>
<dbReference type="InterPro" id="IPR050757">
    <property type="entry name" value="Collagen_mod_GT25"/>
</dbReference>
<dbReference type="CDD" id="cd06532">
    <property type="entry name" value="Glyco_transf_25"/>
    <property type="match status" value="1"/>
</dbReference>
<reference evidence="5 6" key="1">
    <citation type="submission" date="2019-04" db="EMBL/GenBank/DDBJ databases">
        <title>Friends and foes A comparative genomics study of 23 Aspergillus species from section Flavi.</title>
        <authorList>
            <consortium name="DOE Joint Genome Institute"/>
            <person name="Kjaerbolling I."/>
            <person name="Vesth T."/>
            <person name="Frisvad J.C."/>
            <person name="Nybo J.L."/>
            <person name="Theobald S."/>
            <person name="Kildgaard S."/>
            <person name="Isbrandt T."/>
            <person name="Kuo A."/>
            <person name="Sato A."/>
            <person name="Lyhne E.K."/>
            <person name="Kogle M.E."/>
            <person name="Wiebenga A."/>
            <person name="Kun R.S."/>
            <person name="Lubbers R.J."/>
            <person name="Makela M.R."/>
            <person name="Barry K."/>
            <person name="Chovatia M."/>
            <person name="Clum A."/>
            <person name="Daum C."/>
            <person name="Haridas S."/>
            <person name="He G."/>
            <person name="LaButti K."/>
            <person name="Lipzen A."/>
            <person name="Mondo S."/>
            <person name="Riley R."/>
            <person name="Salamov A."/>
            <person name="Simmons B.A."/>
            <person name="Magnuson J.K."/>
            <person name="Henrissat B."/>
            <person name="Mortensen U.H."/>
            <person name="Larsen T.O."/>
            <person name="Devries R.P."/>
            <person name="Grigoriev I.V."/>
            <person name="Machida M."/>
            <person name="Baker S.E."/>
            <person name="Andersen M.R."/>
        </authorList>
    </citation>
    <scope>NUCLEOTIDE SEQUENCE [LARGE SCALE GENOMIC DNA]</scope>
    <source>
        <strain evidence="5 6">CBS 151.66</strain>
    </source>
</reference>
<dbReference type="EMBL" id="ML732185">
    <property type="protein sequence ID" value="KAB8076109.1"/>
    <property type="molecule type" value="Genomic_DNA"/>
</dbReference>
<sequence length="378" mass="41404">MVNVARLIQLFNRPLIQVSALTFIILLMFWSLPLPRYTGTGAGTSRAIHDNLDAVKNDTLGFERVFFINMPNRPDKRDYITLASSLLQFRPEPINGVSADQIDQKAYLPSWDPGYLPGEIGAWRAHMNVMQRIVQDRIWTAFVLEDDADWDVNLKEQLRGFAMASQAIQGVSGSSHSPYGDDWDLLWIGHCGVKFRAGLVHVTTNDISVVPVSHLPPYWRDPPVGAANTTRLVARTEEGVCSLGYAVTYLGAQKLLSALSLTPEGVGAQFDVAMSGHCQNGWLKCIAPFPSLIGIWKPAGPKSRGSDIHSDDGYIEKETPVGSVYSTMYNARRLLAGEPTVHTGLDDAVVPELDPGQFKVPNGAVKILDSAGLHEVAV</sequence>
<protein>
    <recommendedName>
        <fullName evidence="7">LPS glycosyltransferase</fullName>
    </recommendedName>
</protein>
<evidence type="ECO:0000256" key="1">
    <source>
        <dbReference type="ARBA" id="ARBA00006721"/>
    </source>
</evidence>
<feature type="transmembrane region" description="Helical" evidence="4">
    <location>
        <begin position="15"/>
        <end position="32"/>
    </location>
</feature>
<dbReference type="Proteomes" id="UP000326565">
    <property type="component" value="Unassembled WGS sequence"/>
</dbReference>
<dbReference type="OrthoDB" id="47375at2759"/>
<name>A0A5N5X605_9EURO</name>
<evidence type="ECO:0000313" key="5">
    <source>
        <dbReference type="EMBL" id="KAB8076109.1"/>
    </source>
</evidence>
<evidence type="ECO:0000256" key="2">
    <source>
        <dbReference type="ARBA" id="ARBA00022676"/>
    </source>
</evidence>
<keyword evidence="3" id="KW-0808">Transferase</keyword>
<evidence type="ECO:0000256" key="4">
    <source>
        <dbReference type="SAM" id="Phobius"/>
    </source>
</evidence>
<keyword evidence="4" id="KW-0472">Membrane</keyword>
<keyword evidence="6" id="KW-1185">Reference proteome</keyword>
<dbReference type="AlphaFoldDB" id="A0A5N5X605"/>
<keyword evidence="2" id="KW-0328">Glycosyltransferase</keyword>
<dbReference type="InterPro" id="IPR002654">
    <property type="entry name" value="Glyco_trans_25"/>
</dbReference>
<dbReference type="PANTHER" id="PTHR10730:SF53">
    <property type="entry name" value="GLYCOSYLTRANSFERASE 25 FAMILY MEMBER"/>
    <property type="match status" value="1"/>
</dbReference>
<accession>A0A5N5X605</accession>
<keyword evidence="4" id="KW-0812">Transmembrane</keyword>
<evidence type="ECO:0008006" key="7">
    <source>
        <dbReference type="Google" id="ProtNLM"/>
    </source>
</evidence>
<gene>
    <name evidence="5" type="ORF">BDV29DRAFT_170798</name>
</gene>
<proteinExistence type="inferred from homology"/>
<organism evidence="5 6">
    <name type="scientific">Aspergillus leporis</name>
    <dbReference type="NCBI Taxonomy" id="41062"/>
    <lineage>
        <taxon>Eukaryota</taxon>
        <taxon>Fungi</taxon>
        <taxon>Dikarya</taxon>
        <taxon>Ascomycota</taxon>
        <taxon>Pezizomycotina</taxon>
        <taxon>Eurotiomycetes</taxon>
        <taxon>Eurotiomycetidae</taxon>
        <taxon>Eurotiales</taxon>
        <taxon>Aspergillaceae</taxon>
        <taxon>Aspergillus</taxon>
        <taxon>Aspergillus subgen. Circumdati</taxon>
    </lineage>
</organism>
<keyword evidence="4" id="KW-1133">Transmembrane helix</keyword>
<dbReference type="PANTHER" id="PTHR10730">
    <property type="entry name" value="PROCOLLAGEN-LYSINE,2-OXOGLUTARATE 5-DIOXYGENASE/GLYCOSYLTRANSFERASE 25 FAMILY MEMBER"/>
    <property type="match status" value="1"/>
</dbReference>
<evidence type="ECO:0000313" key="6">
    <source>
        <dbReference type="Proteomes" id="UP000326565"/>
    </source>
</evidence>
<dbReference type="GO" id="GO:0016740">
    <property type="term" value="F:transferase activity"/>
    <property type="evidence" value="ECO:0007669"/>
    <property type="project" value="UniProtKB-KW"/>
</dbReference>
<evidence type="ECO:0000256" key="3">
    <source>
        <dbReference type="ARBA" id="ARBA00022679"/>
    </source>
</evidence>